<comment type="similarity">
    <text evidence="2 12 13">Belongs to the SecA family.</text>
</comment>
<dbReference type="Pfam" id="PF07517">
    <property type="entry name" value="SecA_DEAD"/>
    <property type="match status" value="1"/>
</dbReference>
<proteinExistence type="inferred from homology"/>
<feature type="binding site" evidence="12">
    <location>
        <position position="85"/>
    </location>
    <ligand>
        <name>ATP</name>
        <dbReference type="ChEBI" id="CHEBI:30616"/>
    </ligand>
</feature>
<comment type="caution">
    <text evidence="17">The sequence shown here is derived from an EMBL/GenBank/DDBJ whole genome shotgun (WGS) entry which is preliminary data.</text>
</comment>
<dbReference type="GO" id="GO:0031522">
    <property type="term" value="C:cell envelope Sec protein transport complex"/>
    <property type="evidence" value="ECO:0007669"/>
    <property type="project" value="TreeGrafter"/>
</dbReference>
<dbReference type="NCBIfam" id="TIGR00963">
    <property type="entry name" value="secA"/>
    <property type="match status" value="1"/>
</dbReference>
<dbReference type="HAMAP" id="MF_01382">
    <property type="entry name" value="SecA"/>
    <property type="match status" value="1"/>
</dbReference>
<keyword evidence="7 12" id="KW-0067">ATP-binding</keyword>
<comment type="subunit">
    <text evidence="12">Monomer and homodimer. Part of the essential Sec protein translocation apparatus which comprises SecA, SecYEG and auxiliary proteins SecDF. Other proteins may also be involved.</text>
</comment>
<keyword evidence="11 12" id="KW-0472">Membrane</keyword>
<evidence type="ECO:0000256" key="12">
    <source>
        <dbReference type="HAMAP-Rule" id="MF_01382"/>
    </source>
</evidence>
<dbReference type="EMBL" id="MHBZ01000020">
    <property type="protein sequence ID" value="OGY11285.1"/>
    <property type="molecule type" value="Genomic_DNA"/>
</dbReference>
<keyword evidence="10 12" id="KW-0811">Translocation</keyword>
<dbReference type="InterPro" id="IPR011116">
    <property type="entry name" value="SecA_Wing/Scaffold"/>
</dbReference>
<dbReference type="FunFam" id="3.40.50.300:FF:000113">
    <property type="entry name" value="Preprotein translocase subunit SecA"/>
    <property type="match status" value="1"/>
</dbReference>
<dbReference type="GO" id="GO:0043952">
    <property type="term" value="P:protein transport by the Sec complex"/>
    <property type="evidence" value="ECO:0007669"/>
    <property type="project" value="UniProtKB-ARBA"/>
</dbReference>
<evidence type="ECO:0000256" key="10">
    <source>
        <dbReference type="ARBA" id="ARBA00023010"/>
    </source>
</evidence>
<dbReference type="InterPro" id="IPR014018">
    <property type="entry name" value="SecA_motor_DEAD"/>
</dbReference>
<dbReference type="InterPro" id="IPR011130">
    <property type="entry name" value="SecA_preprotein_X-link_dom"/>
</dbReference>
<dbReference type="InterPro" id="IPR036266">
    <property type="entry name" value="SecA_Wing/Scaffold_sf"/>
</dbReference>
<dbReference type="EC" id="7.4.2.8" evidence="12"/>
<evidence type="ECO:0000256" key="7">
    <source>
        <dbReference type="ARBA" id="ARBA00022840"/>
    </source>
</evidence>
<dbReference type="STRING" id="1797516.A3D26_02175"/>
<gene>
    <name evidence="12" type="primary">secA</name>
    <name evidence="17" type="ORF">A3D26_02175</name>
</gene>
<keyword evidence="8 12" id="KW-0653">Protein transport</keyword>
<keyword evidence="6 12" id="KW-0547">Nucleotide-binding</keyword>
<dbReference type="NCBIfam" id="NF009538">
    <property type="entry name" value="PRK12904.1"/>
    <property type="match status" value="1"/>
</dbReference>
<dbReference type="InterPro" id="IPR011115">
    <property type="entry name" value="SecA_DEAD"/>
</dbReference>
<feature type="binding site" evidence="12">
    <location>
        <begin position="103"/>
        <end position="107"/>
    </location>
    <ligand>
        <name>ATP</name>
        <dbReference type="ChEBI" id="CHEBI:30616"/>
    </ligand>
</feature>
<name>A0A1G1V799_9BACT</name>
<dbReference type="PROSITE" id="PS51196">
    <property type="entry name" value="SECA_MOTOR_DEAD"/>
    <property type="match status" value="1"/>
</dbReference>
<evidence type="ECO:0000256" key="13">
    <source>
        <dbReference type="RuleBase" id="RU003874"/>
    </source>
</evidence>
<dbReference type="InterPro" id="IPR036670">
    <property type="entry name" value="SecA_X-link_sf"/>
</dbReference>
<evidence type="ECO:0000256" key="9">
    <source>
        <dbReference type="ARBA" id="ARBA00022967"/>
    </source>
</evidence>
<evidence type="ECO:0000259" key="14">
    <source>
        <dbReference type="PROSITE" id="PS51192"/>
    </source>
</evidence>
<organism evidence="17 18">
    <name type="scientific">Candidatus Blackburnbacteria bacterium RIFCSPHIGHO2_02_FULL_44_20</name>
    <dbReference type="NCBI Taxonomy" id="1797516"/>
    <lineage>
        <taxon>Bacteria</taxon>
        <taxon>Candidatus Blackburniibacteriota</taxon>
    </lineage>
</organism>
<evidence type="ECO:0000256" key="3">
    <source>
        <dbReference type="ARBA" id="ARBA00022448"/>
    </source>
</evidence>
<dbReference type="GO" id="GO:0005829">
    <property type="term" value="C:cytosol"/>
    <property type="evidence" value="ECO:0007669"/>
    <property type="project" value="TreeGrafter"/>
</dbReference>
<comment type="function">
    <text evidence="12">Part of the Sec protein translocase complex. Interacts with the SecYEG preprotein conducting channel. Has a central role in coupling the hydrolysis of ATP to the transfer of proteins into and across the cell membrane, serving as an ATP-driven molecular motor driving the stepwise translocation of polypeptide chains across the membrane.</text>
</comment>
<dbReference type="PANTHER" id="PTHR30612:SF0">
    <property type="entry name" value="CHLOROPLAST PROTEIN-TRANSPORTING ATPASE"/>
    <property type="match status" value="1"/>
</dbReference>
<dbReference type="CDD" id="cd18803">
    <property type="entry name" value="SF2_C_secA"/>
    <property type="match status" value="1"/>
</dbReference>
<protein>
    <recommendedName>
        <fullName evidence="12 13">Protein translocase subunit SecA</fullName>
        <ecNumber evidence="12">7.4.2.8</ecNumber>
    </recommendedName>
</protein>
<evidence type="ECO:0000256" key="2">
    <source>
        <dbReference type="ARBA" id="ARBA00007650"/>
    </source>
</evidence>
<dbReference type="Proteomes" id="UP000178319">
    <property type="component" value="Unassembled WGS sequence"/>
</dbReference>
<dbReference type="SUPFAM" id="SSF81886">
    <property type="entry name" value="Helical scaffold and wing domains of SecA"/>
    <property type="match status" value="1"/>
</dbReference>
<evidence type="ECO:0000256" key="8">
    <source>
        <dbReference type="ARBA" id="ARBA00022927"/>
    </source>
</evidence>
<dbReference type="SUPFAM" id="SSF81767">
    <property type="entry name" value="Pre-protein crosslinking domain of SecA"/>
    <property type="match status" value="1"/>
</dbReference>
<dbReference type="InterPro" id="IPR027417">
    <property type="entry name" value="P-loop_NTPase"/>
</dbReference>
<evidence type="ECO:0000256" key="4">
    <source>
        <dbReference type="ARBA" id="ARBA00022475"/>
    </source>
</evidence>
<feature type="domain" description="Helicase C-terminal" evidence="15">
    <location>
        <begin position="431"/>
        <end position="635"/>
    </location>
</feature>
<evidence type="ECO:0000313" key="18">
    <source>
        <dbReference type="Proteomes" id="UP000178319"/>
    </source>
</evidence>
<feature type="domain" description="Helicase ATP-binding" evidence="14">
    <location>
        <begin position="87"/>
        <end position="267"/>
    </location>
</feature>
<keyword evidence="3 12" id="KW-0813">Transport</keyword>
<dbReference type="Gene3D" id="3.40.50.300">
    <property type="entry name" value="P-loop containing nucleotide triphosphate hydrolases"/>
    <property type="match status" value="2"/>
</dbReference>
<dbReference type="CDD" id="cd17928">
    <property type="entry name" value="DEXDc_SecA"/>
    <property type="match status" value="1"/>
</dbReference>
<dbReference type="PROSITE" id="PS51192">
    <property type="entry name" value="HELICASE_ATP_BIND_1"/>
    <property type="match status" value="1"/>
</dbReference>
<dbReference type="GO" id="GO:0017038">
    <property type="term" value="P:protein import"/>
    <property type="evidence" value="ECO:0007669"/>
    <property type="project" value="InterPro"/>
</dbReference>
<dbReference type="InterPro" id="IPR020937">
    <property type="entry name" value="SecA_CS"/>
</dbReference>
<dbReference type="Gene3D" id="3.90.1440.10">
    <property type="entry name" value="SecA, preprotein cross-linking domain"/>
    <property type="match status" value="1"/>
</dbReference>
<dbReference type="Gene3D" id="1.10.3060.10">
    <property type="entry name" value="Helical scaffold and wing domains of SecA"/>
    <property type="match status" value="1"/>
</dbReference>
<dbReference type="PROSITE" id="PS01312">
    <property type="entry name" value="SECA"/>
    <property type="match status" value="1"/>
</dbReference>
<keyword evidence="5 12" id="KW-0963">Cytoplasm</keyword>
<dbReference type="GO" id="GO:0008564">
    <property type="term" value="F:protein-exporting ATPase activity"/>
    <property type="evidence" value="ECO:0007669"/>
    <property type="project" value="UniProtKB-EC"/>
</dbReference>
<dbReference type="PROSITE" id="PS51194">
    <property type="entry name" value="HELICASE_CTER"/>
    <property type="match status" value="1"/>
</dbReference>
<comment type="catalytic activity">
    <reaction evidence="12">
        <text>ATP + H2O + cellular proteinSide 1 = ADP + phosphate + cellular proteinSide 2.</text>
        <dbReference type="EC" id="7.4.2.8"/>
    </reaction>
</comment>
<feature type="domain" description="SecA family profile" evidence="16">
    <location>
        <begin position="1"/>
        <end position="619"/>
    </location>
</feature>
<dbReference type="SMART" id="SM00957">
    <property type="entry name" value="SecA_DEAD"/>
    <property type="match status" value="1"/>
</dbReference>
<accession>A0A1G1V799</accession>
<evidence type="ECO:0000313" key="17">
    <source>
        <dbReference type="EMBL" id="OGY11285.1"/>
    </source>
</evidence>
<sequence>MLGTLFGFFNTNKQEVDRLTGLVDQVNSLGKDANKLKLTDFSKKTKTFRERLKKGEKLESLLPEVFAAGREAIWQTIAKRPYDVQIMAGIALSEGKIAEQKTGEGKTLSAILPLYLHSLTGKGVHAVTVNDYLARRDAGWNGPAFHILGLSVGIIIQEGKSFVFDPDYRDDSHGDERLAHLKPVERKTAYQADIVYGTNNEFGFDYLRDNMVSSLEEMVQRGHYFAIVDEVDSVLIDEARTPLIISAPDAQATDKYYKFAEYIKLLSPDTDYTIDEKLKTATLTEEGIVKIEKILGVSNLYEKDFEIIHHIENALRATSLYLIDRDYVVKDNQVIIVDEFTGRLMFGRRWSDGLHQAIEAKEGVTIQQESKTLATISFQNYFRMYERLSGMTGTAATEAEEFHKIYGLDVIAVPTYKPITRKDHSDLIYKTVQAKYEAIADEIEEARGKGQPVLVGTTSIEKNEIVATLLTRKKIPHNMLNAKNHEREALIIAEAGKPGSVTVATNMAGRGVDIILGGAQPELKAGKDPQKYKETKEYKEWEKQHEKVIKSGGLHVIGTERHESRRIDNQLRGRSGRLGDPGSTRFFLSLEDDLMRIFGGEKIASLMTTLQIPEDQPIENRLISRAIEQAQSKVESFHFESRKRVVEYDDVANQQREIIYKLRRQVLEQENLKKEVLEKLKNQLEVVVVSTFSLGEKPNFGEIASAFVETVPMDDNSYKQLVDQLENLGDKEKVTQNLHGLLEQAYKQREEQIRPENMRQVERFAYRSAIDDLWVEHLTNLDDLREGVGLRGYGQKDPVVEFKNEAFQLFDKLMSDIDTSLARRVFRIVPVGIQQPTIDISRAVTNEDTTDKEGLIDKNPYGNLTENTATKTIGRNDPCPCGAINPQTGKVYKYKKCGMINAPWHRG</sequence>
<evidence type="ECO:0000259" key="15">
    <source>
        <dbReference type="PROSITE" id="PS51194"/>
    </source>
</evidence>
<dbReference type="PANTHER" id="PTHR30612">
    <property type="entry name" value="SECA INNER MEMBRANE COMPONENT OF SEC PROTEIN SECRETION SYSTEM"/>
    <property type="match status" value="1"/>
</dbReference>
<dbReference type="InterPro" id="IPR000185">
    <property type="entry name" value="SecA"/>
</dbReference>
<dbReference type="SMART" id="SM00958">
    <property type="entry name" value="SecA_PP_bind"/>
    <property type="match status" value="1"/>
</dbReference>
<evidence type="ECO:0000256" key="5">
    <source>
        <dbReference type="ARBA" id="ARBA00022490"/>
    </source>
</evidence>
<dbReference type="Pfam" id="PF07516">
    <property type="entry name" value="SecA_SW"/>
    <property type="match status" value="1"/>
</dbReference>
<dbReference type="PRINTS" id="PR00906">
    <property type="entry name" value="SECA"/>
</dbReference>
<comment type="subcellular location">
    <subcellularLocation>
        <location evidence="12">Cell membrane</location>
        <topology evidence="12">Peripheral membrane protein</topology>
        <orientation evidence="12">Cytoplasmic side</orientation>
    </subcellularLocation>
    <subcellularLocation>
        <location evidence="12">Cytoplasm</location>
    </subcellularLocation>
    <subcellularLocation>
        <location evidence="1">Membrane</location>
        <topology evidence="1">Peripheral membrane protein</topology>
    </subcellularLocation>
    <text evidence="12">Distribution is 50-50.</text>
</comment>
<keyword evidence="9 12" id="KW-1278">Translocase</keyword>
<evidence type="ECO:0000256" key="11">
    <source>
        <dbReference type="ARBA" id="ARBA00023136"/>
    </source>
</evidence>
<dbReference type="Pfam" id="PF01043">
    <property type="entry name" value="SecA_PP_bind"/>
    <property type="match status" value="1"/>
</dbReference>
<evidence type="ECO:0000256" key="6">
    <source>
        <dbReference type="ARBA" id="ARBA00022741"/>
    </source>
</evidence>
<dbReference type="GO" id="GO:0005524">
    <property type="term" value="F:ATP binding"/>
    <property type="evidence" value="ECO:0007669"/>
    <property type="project" value="UniProtKB-UniRule"/>
</dbReference>
<reference evidence="17 18" key="1">
    <citation type="journal article" date="2016" name="Nat. Commun.">
        <title>Thousands of microbial genomes shed light on interconnected biogeochemical processes in an aquifer system.</title>
        <authorList>
            <person name="Anantharaman K."/>
            <person name="Brown C.T."/>
            <person name="Hug L.A."/>
            <person name="Sharon I."/>
            <person name="Castelle C.J."/>
            <person name="Probst A.J."/>
            <person name="Thomas B.C."/>
            <person name="Singh A."/>
            <person name="Wilkins M.J."/>
            <person name="Karaoz U."/>
            <person name="Brodie E.L."/>
            <person name="Williams K.H."/>
            <person name="Hubbard S.S."/>
            <person name="Banfield J.F."/>
        </authorList>
    </citation>
    <scope>NUCLEOTIDE SEQUENCE [LARGE SCALE GENOMIC DNA]</scope>
</reference>
<dbReference type="InterPro" id="IPR044722">
    <property type="entry name" value="SecA_SF2_C"/>
</dbReference>
<evidence type="ECO:0000259" key="16">
    <source>
        <dbReference type="PROSITE" id="PS51196"/>
    </source>
</evidence>
<dbReference type="InterPro" id="IPR001650">
    <property type="entry name" value="Helicase_C-like"/>
</dbReference>
<dbReference type="AlphaFoldDB" id="A0A1G1V799"/>
<dbReference type="FunFam" id="3.90.1440.10:FF:000003">
    <property type="entry name" value="Preprotein translocase SecA subunit"/>
    <property type="match status" value="1"/>
</dbReference>
<feature type="binding site" evidence="12">
    <location>
        <position position="513"/>
    </location>
    <ligand>
        <name>ATP</name>
        <dbReference type="ChEBI" id="CHEBI:30616"/>
    </ligand>
</feature>
<keyword evidence="4 12" id="KW-1003">Cell membrane</keyword>
<dbReference type="GO" id="GO:0005886">
    <property type="term" value="C:plasma membrane"/>
    <property type="evidence" value="ECO:0007669"/>
    <property type="project" value="UniProtKB-SubCell"/>
</dbReference>
<dbReference type="InterPro" id="IPR014001">
    <property type="entry name" value="Helicase_ATP-bd"/>
</dbReference>
<evidence type="ECO:0000256" key="1">
    <source>
        <dbReference type="ARBA" id="ARBA00004170"/>
    </source>
</evidence>
<dbReference type="GO" id="GO:0006605">
    <property type="term" value="P:protein targeting"/>
    <property type="evidence" value="ECO:0007669"/>
    <property type="project" value="UniProtKB-UniRule"/>
</dbReference>
<dbReference type="SUPFAM" id="SSF52540">
    <property type="entry name" value="P-loop containing nucleoside triphosphate hydrolases"/>
    <property type="match status" value="2"/>
</dbReference>
<dbReference type="GO" id="GO:0065002">
    <property type="term" value="P:intracellular protein transmembrane transport"/>
    <property type="evidence" value="ECO:0007669"/>
    <property type="project" value="UniProtKB-UniRule"/>
</dbReference>
<dbReference type="Pfam" id="PF21090">
    <property type="entry name" value="P-loop_SecA"/>
    <property type="match status" value="1"/>
</dbReference>